<gene>
    <name evidence="2" type="ORF">HO173_003160</name>
</gene>
<feature type="compositionally biased region" description="Low complexity" evidence="1">
    <location>
        <begin position="38"/>
        <end position="54"/>
    </location>
</feature>
<evidence type="ECO:0000313" key="3">
    <source>
        <dbReference type="Proteomes" id="UP000578531"/>
    </source>
</evidence>
<dbReference type="AlphaFoldDB" id="A0A8H6G183"/>
<dbReference type="GeneID" id="59284829"/>
<feature type="region of interest" description="Disordered" evidence="1">
    <location>
        <begin position="1"/>
        <end position="78"/>
    </location>
</feature>
<sequence>MDTVSLKSGNNPSNSSASTTEVPLGAHSGIEESDTPLAPASRAGSKASKGADAGCRPKKKAKFEAPSFKPPPYGKNFAATQARRDIYKEVSERVVAIAEHEDPFIGEDKMKIVWTECAEE</sequence>
<feature type="compositionally biased region" description="Polar residues" evidence="1">
    <location>
        <begin position="1"/>
        <end position="21"/>
    </location>
</feature>
<protein>
    <submittedName>
        <fullName evidence="2">Uncharacterized protein</fullName>
    </submittedName>
</protein>
<proteinExistence type="predicted"/>
<reference evidence="2 3" key="1">
    <citation type="journal article" date="2020" name="Genomics">
        <title>Complete, high-quality genomes from long-read metagenomic sequencing of two wolf lichen thalli reveals enigmatic genome architecture.</title>
        <authorList>
            <person name="McKenzie S.K."/>
            <person name="Walston R.F."/>
            <person name="Allen J.L."/>
        </authorList>
    </citation>
    <scope>NUCLEOTIDE SEQUENCE [LARGE SCALE GENOMIC DNA]</scope>
    <source>
        <strain evidence="2">WasteWater2</strain>
    </source>
</reference>
<dbReference type="RefSeq" id="XP_037167953.1">
    <property type="nucleotide sequence ID" value="XM_037305088.1"/>
</dbReference>
<keyword evidence="3" id="KW-1185">Reference proteome</keyword>
<comment type="caution">
    <text evidence="2">The sequence shown here is derived from an EMBL/GenBank/DDBJ whole genome shotgun (WGS) entry which is preliminary data.</text>
</comment>
<organism evidence="2 3">
    <name type="scientific">Letharia columbiana</name>
    <dbReference type="NCBI Taxonomy" id="112416"/>
    <lineage>
        <taxon>Eukaryota</taxon>
        <taxon>Fungi</taxon>
        <taxon>Dikarya</taxon>
        <taxon>Ascomycota</taxon>
        <taxon>Pezizomycotina</taxon>
        <taxon>Lecanoromycetes</taxon>
        <taxon>OSLEUM clade</taxon>
        <taxon>Lecanoromycetidae</taxon>
        <taxon>Lecanorales</taxon>
        <taxon>Lecanorineae</taxon>
        <taxon>Parmeliaceae</taxon>
        <taxon>Letharia</taxon>
    </lineage>
</organism>
<evidence type="ECO:0000256" key="1">
    <source>
        <dbReference type="SAM" id="MobiDB-lite"/>
    </source>
</evidence>
<dbReference type="EMBL" id="JACCJC010000008">
    <property type="protein sequence ID" value="KAF6238654.1"/>
    <property type="molecule type" value="Genomic_DNA"/>
</dbReference>
<evidence type="ECO:0000313" key="2">
    <source>
        <dbReference type="EMBL" id="KAF6238654.1"/>
    </source>
</evidence>
<accession>A0A8H6G183</accession>
<dbReference type="Proteomes" id="UP000578531">
    <property type="component" value="Unassembled WGS sequence"/>
</dbReference>
<name>A0A8H6G183_9LECA</name>